<dbReference type="KEGG" id="dco:SAMEA4475696_1380"/>
<proteinExistence type="predicted"/>
<protein>
    <submittedName>
        <fullName evidence="1">Uncharacterized protein</fullName>
    </submittedName>
</protein>
<dbReference type="RefSeq" id="WP_154657712.1">
    <property type="nucleotide sequence ID" value="NZ_JAAFNI010000001.1"/>
</dbReference>
<keyword evidence="2" id="KW-1185">Reference proteome</keyword>
<dbReference type="GeneID" id="63460591"/>
<accession>A0A239VIG8</accession>
<dbReference type="STRING" id="1121387.GCA_000429885_01929"/>
<sequence>MYESVLSGPSGVDVGVVAALQHAAVLATVEAVAQVRRSAAGDPAVWLDAQLADFAQGGVVNPYAEFLLRAAGFVPVQR</sequence>
<gene>
    <name evidence="1" type="ORF">SAMEA4475696_01380</name>
</gene>
<name>A0A239VIG8_9MICO</name>
<dbReference type="Proteomes" id="UP000242637">
    <property type="component" value="Chromosome 1"/>
</dbReference>
<dbReference type="AlphaFoldDB" id="A0A239VIG8"/>
<evidence type="ECO:0000313" key="2">
    <source>
        <dbReference type="Proteomes" id="UP000242637"/>
    </source>
</evidence>
<evidence type="ECO:0000313" key="1">
    <source>
        <dbReference type="EMBL" id="SNV21902.1"/>
    </source>
</evidence>
<organism evidence="1 2">
    <name type="scientific">Dermatophilus congolensis</name>
    <dbReference type="NCBI Taxonomy" id="1863"/>
    <lineage>
        <taxon>Bacteria</taxon>
        <taxon>Bacillati</taxon>
        <taxon>Actinomycetota</taxon>
        <taxon>Actinomycetes</taxon>
        <taxon>Micrococcales</taxon>
        <taxon>Dermatophilaceae</taxon>
        <taxon>Dermatophilus</taxon>
    </lineage>
</organism>
<dbReference type="EMBL" id="LT906453">
    <property type="protein sequence ID" value="SNV21902.1"/>
    <property type="molecule type" value="Genomic_DNA"/>
</dbReference>
<reference evidence="1 2" key="1">
    <citation type="submission" date="2017-06" db="EMBL/GenBank/DDBJ databases">
        <authorList>
            <consortium name="Pathogen Informatics"/>
        </authorList>
    </citation>
    <scope>NUCLEOTIDE SEQUENCE [LARGE SCALE GENOMIC DNA]</scope>
    <source>
        <strain evidence="1 2">NCTC13039</strain>
    </source>
</reference>